<dbReference type="Gene3D" id="3.90.660.20">
    <property type="entry name" value="Protoporphyrinogen oxidase, mitochondrial, domain 2"/>
    <property type="match status" value="1"/>
</dbReference>
<dbReference type="SUPFAM" id="SSF51905">
    <property type="entry name" value="FAD/NAD(P)-binding domain"/>
    <property type="match status" value="1"/>
</dbReference>
<accession>A0A7Y9GNR6</accession>
<dbReference type="Pfam" id="PF01593">
    <property type="entry name" value="Amino_oxidase"/>
    <property type="match status" value="1"/>
</dbReference>
<organism evidence="3 4">
    <name type="scientific">Microbacterium immunditiarum</name>
    <dbReference type="NCBI Taxonomy" id="337480"/>
    <lineage>
        <taxon>Bacteria</taxon>
        <taxon>Bacillati</taxon>
        <taxon>Actinomycetota</taxon>
        <taxon>Actinomycetes</taxon>
        <taxon>Micrococcales</taxon>
        <taxon>Microbacteriaceae</taxon>
        <taxon>Microbacterium</taxon>
    </lineage>
</organism>
<dbReference type="GO" id="GO:0004729">
    <property type="term" value="F:oxygen-dependent protoporphyrinogen oxidase activity"/>
    <property type="evidence" value="ECO:0007669"/>
    <property type="project" value="UniProtKB-EC"/>
</dbReference>
<dbReference type="AlphaFoldDB" id="A0A7Y9GNR6"/>
<evidence type="ECO:0000313" key="4">
    <source>
        <dbReference type="Proteomes" id="UP000576969"/>
    </source>
</evidence>
<reference evidence="3 4" key="1">
    <citation type="submission" date="2020-07" db="EMBL/GenBank/DDBJ databases">
        <title>Sequencing the genomes of 1000 actinobacteria strains.</title>
        <authorList>
            <person name="Klenk H.-P."/>
        </authorList>
    </citation>
    <scope>NUCLEOTIDE SEQUENCE [LARGE SCALE GENOMIC DNA]</scope>
    <source>
        <strain evidence="3 4">DSM 24662</strain>
    </source>
</reference>
<dbReference type="PANTHER" id="PTHR42923">
    <property type="entry name" value="PROTOPORPHYRINOGEN OXIDASE"/>
    <property type="match status" value="1"/>
</dbReference>
<dbReference type="EC" id="1.3.3.4" evidence="3"/>
<keyword evidence="4" id="KW-1185">Reference proteome</keyword>
<dbReference type="Gene3D" id="3.50.50.60">
    <property type="entry name" value="FAD/NAD(P)-binding domain"/>
    <property type="match status" value="1"/>
</dbReference>
<feature type="region of interest" description="Disordered" evidence="1">
    <location>
        <begin position="374"/>
        <end position="394"/>
    </location>
</feature>
<dbReference type="Proteomes" id="UP000576969">
    <property type="component" value="Unassembled WGS sequence"/>
</dbReference>
<dbReference type="InterPro" id="IPR036188">
    <property type="entry name" value="FAD/NAD-bd_sf"/>
</dbReference>
<keyword evidence="3" id="KW-0560">Oxidoreductase</keyword>
<feature type="domain" description="Amine oxidase" evidence="2">
    <location>
        <begin position="13"/>
        <end position="265"/>
    </location>
</feature>
<gene>
    <name evidence="3" type="ORF">BJ991_001780</name>
</gene>
<protein>
    <submittedName>
        <fullName evidence="3">Oxygen-dependent protoporphyrinogen oxidase</fullName>
        <ecNumber evidence="3">1.3.3.4</ecNumber>
    </submittedName>
</protein>
<dbReference type="PANTHER" id="PTHR42923:SF3">
    <property type="entry name" value="PROTOPORPHYRINOGEN OXIDASE"/>
    <property type="match status" value="1"/>
</dbReference>
<name>A0A7Y9GNR6_9MICO</name>
<dbReference type="Gene3D" id="1.10.3110.10">
    <property type="entry name" value="protoporphyrinogen ix oxidase, domain 3"/>
    <property type="match status" value="1"/>
</dbReference>
<evidence type="ECO:0000259" key="2">
    <source>
        <dbReference type="Pfam" id="PF01593"/>
    </source>
</evidence>
<sequence length="424" mass="42956">MPDDVLVVGGGVGGLVLARRLALAGRRVVVFERSDRFGGQVARHTVAGVDLDAAAESFATRGGTVAALLGELGLADDIETPLPKPAWLYRADGSAVPLPATGVLGIPGDPAAADVVHAIGRRAALRARLDALLPARVGADASSLGDLVRRRMGRGVVDGLVSPVVRGVHSSDPYSLPVETASPRLRDELRASGSLAAAVERIRAAAPAGSQVAGIRGGMFRLVDALVAECEGRGVRLQTGADASDIGAEGVTVNGRRLTGEVVRAGAPADAPAGRHVTLATLVVEASGLDSAPRGTGVLVASGASGVSARALTHVSAKWAWVGERLPGLHALRLSYDGEPSDAIERARADAATLTGARIERIVDATSAVWRRRPGGAWAGTPEPAVGEGPAGTGLASVVAHAERVAERLGADSPEPASGGRMEG</sequence>
<comment type="caution">
    <text evidence="3">The sequence shown here is derived from an EMBL/GenBank/DDBJ whole genome shotgun (WGS) entry which is preliminary data.</text>
</comment>
<dbReference type="EMBL" id="JACCBV010000001">
    <property type="protein sequence ID" value="NYE19752.1"/>
    <property type="molecule type" value="Genomic_DNA"/>
</dbReference>
<evidence type="ECO:0000313" key="3">
    <source>
        <dbReference type="EMBL" id="NYE19752.1"/>
    </source>
</evidence>
<dbReference type="InterPro" id="IPR050464">
    <property type="entry name" value="Zeta_carotene_desat/Oxidored"/>
</dbReference>
<dbReference type="InterPro" id="IPR002937">
    <property type="entry name" value="Amino_oxidase"/>
</dbReference>
<evidence type="ECO:0000256" key="1">
    <source>
        <dbReference type="SAM" id="MobiDB-lite"/>
    </source>
</evidence>
<proteinExistence type="predicted"/>
<dbReference type="RefSeq" id="WP_179489294.1">
    <property type="nucleotide sequence ID" value="NZ_JACCBV010000001.1"/>
</dbReference>